<gene>
    <name evidence="1" type="ORF">V6N12_051567</name>
</gene>
<comment type="caution">
    <text evidence="1">The sequence shown here is derived from an EMBL/GenBank/DDBJ whole genome shotgun (WGS) entry which is preliminary data.</text>
</comment>
<organism evidence="1 2">
    <name type="scientific">Hibiscus sabdariffa</name>
    <name type="common">roselle</name>
    <dbReference type="NCBI Taxonomy" id="183260"/>
    <lineage>
        <taxon>Eukaryota</taxon>
        <taxon>Viridiplantae</taxon>
        <taxon>Streptophyta</taxon>
        <taxon>Embryophyta</taxon>
        <taxon>Tracheophyta</taxon>
        <taxon>Spermatophyta</taxon>
        <taxon>Magnoliopsida</taxon>
        <taxon>eudicotyledons</taxon>
        <taxon>Gunneridae</taxon>
        <taxon>Pentapetalae</taxon>
        <taxon>rosids</taxon>
        <taxon>malvids</taxon>
        <taxon>Malvales</taxon>
        <taxon>Malvaceae</taxon>
        <taxon>Malvoideae</taxon>
        <taxon>Hibiscus</taxon>
    </lineage>
</organism>
<reference evidence="1 2" key="1">
    <citation type="journal article" date="2024" name="G3 (Bethesda)">
        <title>Genome assembly of Hibiscus sabdariffa L. provides insights into metabolisms of medicinal natural products.</title>
        <authorList>
            <person name="Kim T."/>
        </authorList>
    </citation>
    <scope>NUCLEOTIDE SEQUENCE [LARGE SCALE GENOMIC DNA]</scope>
    <source>
        <strain evidence="1">TK-2024</strain>
        <tissue evidence="1">Old leaves</tissue>
    </source>
</reference>
<accession>A0ABR2GGC0</accession>
<protein>
    <submittedName>
        <fullName evidence="1">Uncharacterized protein</fullName>
    </submittedName>
</protein>
<dbReference type="Proteomes" id="UP001472677">
    <property type="component" value="Unassembled WGS sequence"/>
</dbReference>
<keyword evidence="2" id="KW-1185">Reference proteome</keyword>
<dbReference type="EMBL" id="JBBPBM010000001">
    <property type="protein sequence ID" value="KAK8601740.1"/>
    <property type="molecule type" value="Genomic_DNA"/>
</dbReference>
<sequence>MAPMSSGLSRPYRSVFLLPLVRSQISQIFFALCFWTEILIKRYEVEERDLVRLSVSTGVAVLSFPSTSAEAFL</sequence>
<proteinExistence type="predicted"/>
<name>A0ABR2GGC0_9ROSI</name>
<evidence type="ECO:0000313" key="1">
    <source>
        <dbReference type="EMBL" id="KAK8601740.1"/>
    </source>
</evidence>
<evidence type="ECO:0000313" key="2">
    <source>
        <dbReference type="Proteomes" id="UP001472677"/>
    </source>
</evidence>